<feature type="coiled-coil region" evidence="3">
    <location>
        <begin position="271"/>
        <end position="298"/>
    </location>
</feature>
<evidence type="ECO:0000256" key="1">
    <source>
        <dbReference type="ARBA" id="ARBA00022737"/>
    </source>
</evidence>
<dbReference type="Pfam" id="PF19085">
    <property type="entry name" value="Choline_bind_2"/>
    <property type="match status" value="2"/>
</dbReference>
<dbReference type="PROSITE" id="PS51170">
    <property type="entry name" value="CW"/>
    <property type="match status" value="2"/>
</dbReference>
<dbReference type="InterPro" id="IPR035940">
    <property type="entry name" value="CAP_sf"/>
</dbReference>
<proteinExistence type="predicted"/>
<feature type="coiled-coil region" evidence="3">
    <location>
        <begin position="33"/>
        <end position="60"/>
    </location>
</feature>
<feature type="repeat" description="Cell wall-binding" evidence="2">
    <location>
        <begin position="363"/>
        <end position="382"/>
    </location>
</feature>
<evidence type="ECO:0000256" key="3">
    <source>
        <dbReference type="SAM" id="Coils"/>
    </source>
</evidence>
<dbReference type="InterPro" id="IPR018337">
    <property type="entry name" value="Cell_wall/Cho-bd_repeat"/>
</dbReference>
<protein>
    <submittedName>
        <fullName evidence="5">Glucan-binding domain-containing protein (YG repeat)</fullName>
    </submittedName>
</protein>
<sequence length="595" mass="69652">MKKRVLSSVVALSLVAFPSVSVLANTTPSEQDVIKAEKNLIQAEENLKIAKEKDATAKEKLNDGAFAFFADLGDEGKECLEILTECKYHDRIQRGVKGWATSTENILKSFKRMHMANFLRTSYELKGHDNAELKVTSKMMAMAMADADYSANIIGHAGQFPVAEILAWGYYDPFDGWYWEEKANYFLNEGKEFTPEMNAFFEKYPGKKKLVDANGQTGHYFNVVDEDYKITGYAICSKKGCEVQDFINFTHEKVYSVDEYETLFTNWYQELENSKDVLIAAQEKTARLKKEYQDLLKKYYGAHMTKIGDKYVMHDIKGDIVKNVWGEKDGQLYYASNDGYLITNRIEKVDNVYRGFDHTGAMIIGWGQIDSDTYYFDKDGILVKNAWKGSYYLKDNGQMAKNQWIYDKDYENWFYINEDGTYAHDTWKGSYYLTKWGEMAKDGWAKSPTTGWHYFNPDGTYVQKKWVGAYYLKQWGYMAQNEWIWDKDYNNWFFIKEDGSYARNTWKGSYFLKQWGEMAKNEWIHDGKGWYYMTSDGTYARNTWKGSYYLKQWGEMAQNEWIHDGKGWYYMTSDGTYDHNEYVKGYYIGVNGYWK</sequence>
<keyword evidence="4" id="KW-0732">Signal</keyword>
<dbReference type="SUPFAM" id="SSF69360">
    <property type="entry name" value="Cell wall binding repeat"/>
    <property type="match status" value="2"/>
</dbReference>
<keyword evidence="1" id="KW-0677">Repeat</keyword>
<gene>
    <name evidence="5" type="ORF">SAMN05421767_1282</name>
</gene>
<reference evidence="5 6" key="1">
    <citation type="submission" date="2016-10" db="EMBL/GenBank/DDBJ databases">
        <authorList>
            <person name="de Groot N.N."/>
        </authorList>
    </citation>
    <scope>NUCLEOTIDE SEQUENCE [LARGE SCALE GENOMIC DNA]</scope>
    <source>
        <strain evidence="5 6">DSM 15827</strain>
    </source>
</reference>
<evidence type="ECO:0000256" key="4">
    <source>
        <dbReference type="SAM" id="SignalP"/>
    </source>
</evidence>
<dbReference type="Gene3D" id="2.10.270.10">
    <property type="entry name" value="Cholin Binding"/>
    <property type="match status" value="2"/>
</dbReference>
<dbReference type="EMBL" id="FOGF01000028">
    <property type="protein sequence ID" value="SER24370.1"/>
    <property type="molecule type" value="Genomic_DNA"/>
</dbReference>
<dbReference type="Gene3D" id="2.20.120.10">
    <property type="entry name" value="Multimodular pneumococcal cell wall endolysin, domain 3"/>
    <property type="match status" value="2"/>
</dbReference>
<dbReference type="SUPFAM" id="SSF55797">
    <property type="entry name" value="PR-1-like"/>
    <property type="match status" value="1"/>
</dbReference>
<evidence type="ECO:0000313" key="5">
    <source>
        <dbReference type="EMBL" id="SER24370.1"/>
    </source>
</evidence>
<feature type="repeat" description="Cell wall-binding" evidence="2">
    <location>
        <begin position="401"/>
        <end position="422"/>
    </location>
</feature>
<organism evidence="5 6">
    <name type="scientific">Granulicatella balaenopterae</name>
    <dbReference type="NCBI Taxonomy" id="137733"/>
    <lineage>
        <taxon>Bacteria</taxon>
        <taxon>Bacillati</taxon>
        <taxon>Bacillota</taxon>
        <taxon>Bacilli</taxon>
        <taxon>Lactobacillales</taxon>
        <taxon>Carnobacteriaceae</taxon>
        <taxon>Granulicatella</taxon>
    </lineage>
</organism>
<dbReference type="RefSeq" id="WP_089747109.1">
    <property type="nucleotide sequence ID" value="NZ_FOGF01000028.1"/>
</dbReference>
<feature type="chain" id="PRO_5038774589" evidence="4">
    <location>
        <begin position="25"/>
        <end position="595"/>
    </location>
</feature>
<keyword evidence="3" id="KW-0175">Coiled coil</keyword>
<evidence type="ECO:0000313" key="6">
    <source>
        <dbReference type="Proteomes" id="UP000198556"/>
    </source>
</evidence>
<dbReference type="OrthoDB" id="2032428at2"/>
<feature type="signal peptide" evidence="4">
    <location>
        <begin position="1"/>
        <end position="24"/>
    </location>
</feature>
<dbReference type="AlphaFoldDB" id="A0A1H9MKY2"/>
<evidence type="ECO:0000256" key="2">
    <source>
        <dbReference type="PROSITE-ProRule" id="PRU00591"/>
    </source>
</evidence>
<accession>A0A1H9MKY2</accession>
<keyword evidence="6" id="KW-1185">Reference proteome</keyword>
<dbReference type="Proteomes" id="UP000198556">
    <property type="component" value="Unassembled WGS sequence"/>
</dbReference>
<name>A0A1H9MKY2_9LACT</name>
<dbReference type="STRING" id="137733.SAMN05421767_1282"/>